<evidence type="ECO:0000313" key="3">
    <source>
        <dbReference type="Proteomes" id="UP000007963"/>
    </source>
</evidence>
<accession>Q0CPM1</accession>
<dbReference type="RefSeq" id="XP_001213541.1">
    <property type="nucleotide sequence ID" value="XM_001213541.1"/>
</dbReference>
<dbReference type="AlphaFoldDB" id="Q0CPM1"/>
<protein>
    <recommendedName>
        <fullName evidence="4">MULE transposase domain-containing protein</fullName>
    </recommendedName>
</protein>
<dbReference type="eggNOG" id="ENOG502S31A">
    <property type="taxonomic scope" value="Eukaryota"/>
</dbReference>
<organism evidence="2 3">
    <name type="scientific">Aspergillus terreus (strain NIH 2624 / FGSC A1156)</name>
    <dbReference type="NCBI Taxonomy" id="341663"/>
    <lineage>
        <taxon>Eukaryota</taxon>
        <taxon>Fungi</taxon>
        <taxon>Dikarya</taxon>
        <taxon>Ascomycota</taxon>
        <taxon>Pezizomycotina</taxon>
        <taxon>Eurotiomycetes</taxon>
        <taxon>Eurotiomycetidae</taxon>
        <taxon>Eurotiales</taxon>
        <taxon>Aspergillaceae</taxon>
        <taxon>Aspergillus</taxon>
        <taxon>Aspergillus subgen. Circumdati</taxon>
    </lineage>
</organism>
<proteinExistence type="predicted"/>
<dbReference type="EMBL" id="CH476599">
    <property type="protein sequence ID" value="EAU34810.1"/>
    <property type="molecule type" value="Genomic_DNA"/>
</dbReference>
<reference evidence="3" key="1">
    <citation type="submission" date="2005-09" db="EMBL/GenBank/DDBJ databases">
        <title>Annotation of the Aspergillus terreus NIH2624 genome.</title>
        <authorList>
            <person name="Birren B.W."/>
            <person name="Lander E.S."/>
            <person name="Galagan J.E."/>
            <person name="Nusbaum C."/>
            <person name="Devon K."/>
            <person name="Henn M."/>
            <person name="Ma L.-J."/>
            <person name="Jaffe D.B."/>
            <person name="Butler J."/>
            <person name="Alvarez P."/>
            <person name="Gnerre S."/>
            <person name="Grabherr M."/>
            <person name="Kleber M."/>
            <person name="Mauceli E.W."/>
            <person name="Brockman W."/>
            <person name="Rounsley S."/>
            <person name="Young S.K."/>
            <person name="LaButti K."/>
            <person name="Pushparaj V."/>
            <person name="DeCaprio D."/>
            <person name="Crawford M."/>
            <person name="Koehrsen M."/>
            <person name="Engels R."/>
            <person name="Montgomery P."/>
            <person name="Pearson M."/>
            <person name="Howarth C."/>
            <person name="Larson L."/>
            <person name="Luoma S."/>
            <person name="White J."/>
            <person name="Alvarado L."/>
            <person name="Kodira C.D."/>
            <person name="Zeng Q."/>
            <person name="Oleary S."/>
            <person name="Yandava C."/>
            <person name="Denning D.W."/>
            <person name="Nierman W.C."/>
            <person name="Milne T."/>
            <person name="Madden K."/>
        </authorList>
    </citation>
    <scope>NUCLEOTIDE SEQUENCE [LARGE SCALE GENOMIC DNA]</scope>
    <source>
        <strain evidence="3">NIH 2624 / FGSC A1156</strain>
    </source>
</reference>
<evidence type="ECO:0008006" key="4">
    <source>
        <dbReference type="Google" id="ProtNLM"/>
    </source>
</evidence>
<feature type="region of interest" description="Disordered" evidence="1">
    <location>
        <begin position="374"/>
        <end position="424"/>
    </location>
</feature>
<dbReference type="OMA" id="ISAITIK"/>
<gene>
    <name evidence="2" type="ORF">ATEG_04363</name>
</gene>
<dbReference type="HOGENOM" id="CLU_025896_0_0_1"/>
<dbReference type="Proteomes" id="UP000007963">
    <property type="component" value="Unassembled WGS sequence"/>
</dbReference>
<sequence>MIKRRQSPDLSTNLFLNAPTMKTFCQQYNGMTLSGIHRRFMDQDRISAITIKEKALSWPEGQDVYRLLHILKVNNEYKQYVRSVFVDDSGIMIFYAYHDQLKLLGSFESFEVVITDKRSGAFKEVTFMRYLQEYGKVITLLRVLIDKDSPASYKVLFQRVFKLVSDVCEEPTRFHYLHGIGIKSIVIDMCPKQMTGLGMCLMGLDPQHRDWKWQLKSIVIFSPVQFLRNISKLAPDPDELNVSERMRALLSCETRQEYDFVISFIQQFGSPKTRDWAEHKKNPVIAAGICKAYSLMIPEFYQEVRDQTNGIREAHYRSYLKGAYPDVRATIYGSMDIDKRGIEQYLAQSRPRTQNSRESGNVDLPDCVEVVRKRKRTSTLQHPDAANDSPQPSDPVIDRWIGDVIQATSRSRSPSRRRSDGRPR</sequence>
<evidence type="ECO:0000256" key="1">
    <source>
        <dbReference type="SAM" id="MobiDB-lite"/>
    </source>
</evidence>
<name>Q0CPM1_ASPTN</name>
<dbReference type="GeneID" id="4320302"/>
<evidence type="ECO:0000313" key="2">
    <source>
        <dbReference type="EMBL" id="EAU34810.1"/>
    </source>
</evidence>
<dbReference type="OrthoDB" id="4492681at2759"/>
<dbReference type="VEuPathDB" id="FungiDB:ATEG_04363"/>